<gene>
    <name evidence="2" type="ORF">A2Y98_03565</name>
</gene>
<protein>
    <submittedName>
        <fullName evidence="2">Uncharacterized protein</fullName>
    </submittedName>
</protein>
<dbReference type="EMBL" id="MHMW01000015">
    <property type="protein sequence ID" value="OGZ34307.1"/>
    <property type="molecule type" value="Genomic_DNA"/>
</dbReference>
<evidence type="ECO:0000256" key="1">
    <source>
        <dbReference type="SAM" id="MobiDB-lite"/>
    </source>
</evidence>
<dbReference type="STRING" id="1801992.A2Y98_03565"/>
<comment type="caution">
    <text evidence="2">The sequence shown here is derived from an EMBL/GenBank/DDBJ whole genome shotgun (WGS) entry which is preliminary data.</text>
</comment>
<feature type="region of interest" description="Disordered" evidence="1">
    <location>
        <begin position="1"/>
        <end position="20"/>
    </location>
</feature>
<accession>A0A1G2F8V4</accession>
<feature type="compositionally biased region" description="Pro residues" evidence="1">
    <location>
        <begin position="1"/>
        <end position="11"/>
    </location>
</feature>
<evidence type="ECO:0000313" key="3">
    <source>
        <dbReference type="Proteomes" id="UP000179099"/>
    </source>
</evidence>
<reference evidence="2 3" key="1">
    <citation type="journal article" date="2016" name="Nat. Commun.">
        <title>Thousands of microbial genomes shed light on interconnected biogeochemical processes in an aquifer system.</title>
        <authorList>
            <person name="Anantharaman K."/>
            <person name="Brown C.T."/>
            <person name="Hug L.A."/>
            <person name="Sharon I."/>
            <person name="Castelle C.J."/>
            <person name="Probst A.J."/>
            <person name="Thomas B.C."/>
            <person name="Singh A."/>
            <person name="Wilkins M.J."/>
            <person name="Karaoz U."/>
            <person name="Brodie E.L."/>
            <person name="Williams K.H."/>
            <person name="Hubbard S.S."/>
            <person name="Banfield J.F."/>
        </authorList>
    </citation>
    <scope>NUCLEOTIDE SEQUENCE [LARGE SCALE GENOMIC DNA]</scope>
</reference>
<dbReference type="Proteomes" id="UP000179099">
    <property type="component" value="Unassembled WGS sequence"/>
</dbReference>
<organism evidence="2 3">
    <name type="scientific">Candidatus Portnoybacteria bacterium RBG_19FT_COMBO_36_7</name>
    <dbReference type="NCBI Taxonomy" id="1801992"/>
    <lineage>
        <taxon>Bacteria</taxon>
        <taxon>Candidatus Portnoyibacteriota</taxon>
    </lineage>
</organism>
<evidence type="ECO:0000313" key="2">
    <source>
        <dbReference type="EMBL" id="OGZ34307.1"/>
    </source>
</evidence>
<dbReference type="AlphaFoldDB" id="A0A1G2F8V4"/>
<sequence length="73" mass="8295">MGGIPPRPSVPPERSGGGQSGFSAKWVLTFSNKHHHIELVASPRSFVKTAKEPVKYRLELHFNKRKFFSYLNN</sequence>
<proteinExistence type="predicted"/>
<name>A0A1G2F8V4_9BACT</name>